<dbReference type="KEGG" id="aui:APT62_04875"/>
<dbReference type="SUPFAM" id="SSF47413">
    <property type="entry name" value="lambda repressor-like DNA-binding domains"/>
    <property type="match status" value="1"/>
</dbReference>
<dbReference type="RefSeq" id="WP_026466048.1">
    <property type="nucleotide sequence ID" value="NZ_CP013988.1"/>
</dbReference>
<dbReference type="PROSITE" id="PS00356">
    <property type="entry name" value="HTH_LACI_1"/>
    <property type="match status" value="1"/>
</dbReference>
<reference evidence="5 7" key="1">
    <citation type="journal article" date="2016" name="Genome Announc.">
        <title>Complete Genome Sequences of Aerococcus christensenii CCUG 28831T, Aerococcus sanguinicola CCUG 43001T, Aerococcus urinae CCUG 36881T, Aerococcus urinaeequi CCUG 28094T, Aerococcus urinaehominis CCUG 42038 BT, and Aerococcus viridans CCUG 4311T.</title>
        <authorList>
            <person name="Carkaci D."/>
            <person name="Dargis R."/>
            <person name="Nielsen X.C."/>
            <person name="Skovgaard O."/>
            <person name="Fuursted K."/>
            <person name="Christensen J.J."/>
        </authorList>
    </citation>
    <scope>NUCLEOTIDE SEQUENCE [LARGE SCALE GENOMIC DNA]</scope>
    <source>
        <strain evidence="5 7">CCUG28094</strain>
    </source>
</reference>
<dbReference type="Pfam" id="PF00356">
    <property type="entry name" value="LacI"/>
    <property type="match status" value="1"/>
</dbReference>
<evidence type="ECO:0000313" key="8">
    <source>
        <dbReference type="Proteomes" id="UP000595091"/>
    </source>
</evidence>
<dbReference type="Proteomes" id="UP000595091">
    <property type="component" value="Chromosome"/>
</dbReference>
<evidence type="ECO:0000256" key="2">
    <source>
        <dbReference type="ARBA" id="ARBA00023125"/>
    </source>
</evidence>
<dbReference type="AlphaFoldDB" id="A0A0U4Y0M9"/>
<reference evidence="6 8" key="3">
    <citation type="submission" date="2020-10" db="EMBL/GenBank/DDBJ databases">
        <title>Plasmid carrying two tetracycline resistance determinant.</title>
        <authorList>
            <person name="Yang Q."/>
        </authorList>
    </citation>
    <scope>NUCLEOTIDE SEQUENCE [LARGE SCALE GENOMIC DNA]</scope>
    <source>
        <strain evidence="6 8">T43</strain>
    </source>
</reference>
<dbReference type="PANTHER" id="PTHR30146:SF149">
    <property type="entry name" value="HTH-TYPE TRANSCRIPTIONAL REGULATOR EBGR"/>
    <property type="match status" value="1"/>
</dbReference>
<dbReference type="CDD" id="cd01392">
    <property type="entry name" value="HTH_LacI"/>
    <property type="match status" value="1"/>
</dbReference>
<feature type="domain" description="HTH lacI-type" evidence="4">
    <location>
        <begin position="2"/>
        <end position="58"/>
    </location>
</feature>
<dbReference type="InterPro" id="IPR046335">
    <property type="entry name" value="LacI/GalR-like_sensor"/>
</dbReference>
<dbReference type="Proteomes" id="UP000067698">
    <property type="component" value="Chromosome"/>
</dbReference>
<dbReference type="PRINTS" id="PR00036">
    <property type="entry name" value="HTHLACI"/>
</dbReference>
<dbReference type="CDD" id="cd01544">
    <property type="entry name" value="PBP1_GalR"/>
    <property type="match status" value="1"/>
</dbReference>
<gene>
    <name evidence="5" type="ORF">AWM74_09115</name>
    <name evidence="6" type="ORF">IMX20_04795</name>
</gene>
<keyword evidence="3" id="KW-0804">Transcription</keyword>
<evidence type="ECO:0000313" key="6">
    <source>
        <dbReference type="EMBL" id="QOQ79990.1"/>
    </source>
</evidence>
<dbReference type="GO" id="GO:0003700">
    <property type="term" value="F:DNA-binding transcription factor activity"/>
    <property type="evidence" value="ECO:0007669"/>
    <property type="project" value="TreeGrafter"/>
</dbReference>
<sequence>MATLKDIAKLAKVSQATVSRVLNRDETLSVGEDTKHRILAIADDLGYTKHQKTTNIPKQRQKIAVVQWYSEQEELNDLYYYAIRIGIEKRAEDLTYDIVRYFNNQIIQIADDIAGIIAIGKFSNQQIKRLESYNRKLVFVDSDTLNAGHPCVTTDFDNAVIQVLDYFMQHGLTSIGMIAGEEKTTDGKEQLIDQRFRTFRNYASELGVYHAKYTYIGDFSAQAGYDLMKQAITEHGEALPQAFFVANDTLAIGALRALQEARIAVPERVSLISFNDTPLTKQIFPALSSVTVFTEEMGRIAVDTLNRQLINPEVVPTMTRLATRLTIRDSSG</sequence>
<evidence type="ECO:0000313" key="5">
    <source>
        <dbReference type="EMBL" id="AMB98362.1"/>
    </source>
</evidence>
<name>A0A0U4Y0M9_9LACT</name>
<dbReference type="Pfam" id="PF13377">
    <property type="entry name" value="Peripla_BP_3"/>
    <property type="match status" value="1"/>
</dbReference>
<dbReference type="InterPro" id="IPR010982">
    <property type="entry name" value="Lambda_DNA-bd_dom_sf"/>
</dbReference>
<dbReference type="EMBL" id="CP063065">
    <property type="protein sequence ID" value="QOQ79990.1"/>
    <property type="molecule type" value="Genomic_DNA"/>
</dbReference>
<dbReference type="InterPro" id="IPR000843">
    <property type="entry name" value="HTH_LacI"/>
</dbReference>
<keyword evidence="2 6" id="KW-0238">DNA-binding</keyword>
<organism evidence="5 7">
    <name type="scientific">Aerococcus urinaeequi</name>
    <dbReference type="NCBI Taxonomy" id="51665"/>
    <lineage>
        <taxon>Bacteria</taxon>
        <taxon>Bacillati</taxon>
        <taxon>Bacillota</taxon>
        <taxon>Bacilli</taxon>
        <taxon>Lactobacillales</taxon>
        <taxon>Aerococcaceae</taxon>
        <taxon>Aerococcus</taxon>
    </lineage>
</organism>
<dbReference type="GeneID" id="92867722"/>
<dbReference type="PROSITE" id="PS50932">
    <property type="entry name" value="HTH_LACI_2"/>
    <property type="match status" value="1"/>
</dbReference>
<evidence type="ECO:0000313" key="7">
    <source>
        <dbReference type="Proteomes" id="UP000067698"/>
    </source>
</evidence>
<dbReference type="SMART" id="SM00354">
    <property type="entry name" value="HTH_LACI"/>
    <property type="match status" value="1"/>
</dbReference>
<dbReference type="Gene3D" id="3.40.50.2300">
    <property type="match status" value="2"/>
</dbReference>
<evidence type="ECO:0000256" key="1">
    <source>
        <dbReference type="ARBA" id="ARBA00023015"/>
    </source>
</evidence>
<evidence type="ECO:0000259" key="4">
    <source>
        <dbReference type="PROSITE" id="PS50932"/>
    </source>
</evidence>
<dbReference type="SUPFAM" id="SSF53822">
    <property type="entry name" value="Periplasmic binding protein-like I"/>
    <property type="match status" value="1"/>
</dbReference>
<accession>A0A0U4Y0M9</accession>
<reference evidence="7" key="2">
    <citation type="submission" date="2016-01" db="EMBL/GenBank/DDBJ databases">
        <title>Six Aerococcus type strain genome sequencing and assembly using PacBio and Illumina Hiseq.</title>
        <authorList>
            <person name="Carkaci D."/>
            <person name="Dargis R."/>
            <person name="Nielsen X.C."/>
            <person name="Skovgaard O."/>
            <person name="Fuursted K."/>
            <person name="Christensen J.J."/>
        </authorList>
    </citation>
    <scope>NUCLEOTIDE SEQUENCE [LARGE SCALE GENOMIC DNA]</scope>
    <source>
        <strain evidence="7">CCUG28094</strain>
    </source>
</reference>
<dbReference type="EMBL" id="CP014162">
    <property type="protein sequence ID" value="AMB98362.1"/>
    <property type="molecule type" value="Genomic_DNA"/>
</dbReference>
<dbReference type="OrthoDB" id="43195at2"/>
<dbReference type="Gene3D" id="1.10.260.40">
    <property type="entry name" value="lambda repressor-like DNA-binding domains"/>
    <property type="match status" value="1"/>
</dbReference>
<dbReference type="GO" id="GO:0000976">
    <property type="term" value="F:transcription cis-regulatory region binding"/>
    <property type="evidence" value="ECO:0007669"/>
    <property type="project" value="TreeGrafter"/>
</dbReference>
<keyword evidence="1" id="KW-0805">Transcription regulation</keyword>
<protein>
    <submittedName>
        <fullName evidence="6">LacI family DNA-binding transcriptional regulator</fullName>
    </submittedName>
    <submittedName>
        <fullName evidence="5">LacI family transcriptional regulator</fullName>
    </submittedName>
</protein>
<evidence type="ECO:0000256" key="3">
    <source>
        <dbReference type="ARBA" id="ARBA00023163"/>
    </source>
</evidence>
<dbReference type="PANTHER" id="PTHR30146">
    <property type="entry name" value="LACI-RELATED TRANSCRIPTIONAL REPRESSOR"/>
    <property type="match status" value="1"/>
</dbReference>
<proteinExistence type="predicted"/>
<dbReference type="InterPro" id="IPR028082">
    <property type="entry name" value="Peripla_BP_I"/>
</dbReference>